<dbReference type="InterPro" id="IPR004518">
    <property type="entry name" value="MazG-like_dom"/>
</dbReference>
<dbReference type="GO" id="GO:0046081">
    <property type="term" value="P:dUTP catabolic process"/>
    <property type="evidence" value="ECO:0007669"/>
    <property type="project" value="TreeGrafter"/>
</dbReference>
<dbReference type="GO" id="GO:0046047">
    <property type="term" value="P:TTP catabolic process"/>
    <property type="evidence" value="ECO:0007669"/>
    <property type="project" value="TreeGrafter"/>
</dbReference>
<dbReference type="FunFam" id="1.10.287.1080:FF:000003">
    <property type="entry name" value="Nucleoside triphosphate pyrophosphohydrolase"/>
    <property type="match status" value="1"/>
</dbReference>
<accession>A0A381S7L7</accession>
<dbReference type="GO" id="GO:0006950">
    <property type="term" value="P:response to stress"/>
    <property type="evidence" value="ECO:0007669"/>
    <property type="project" value="UniProtKB-ARBA"/>
</dbReference>
<dbReference type="PANTHER" id="PTHR30522">
    <property type="entry name" value="NUCLEOSIDE TRIPHOSPHATE PYROPHOSPHOHYDROLASE"/>
    <property type="match status" value="1"/>
</dbReference>
<protein>
    <recommendedName>
        <fullName evidence="1">NTP pyrophosphohydrolase MazG-like domain-containing protein</fullName>
    </recommendedName>
</protein>
<dbReference type="AlphaFoldDB" id="A0A381S7L7"/>
<dbReference type="NCBIfam" id="TIGR00444">
    <property type="entry name" value="mazG"/>
    <property type="match status" value="1"/>
</dbReference>
<dbReference type="InterPro" id="IPR048015">
    <property type="entry name" value="NTP-PPase_MazG-like_N"/>
</dbReference>
<feature type="domain" description="NTP pyrophosphohydrolase MazG-like" evidence="1">
    <location>
        <begin position="19"/>
        <end position="92"/>
    </location>
</feature>
<feature type="domain" description="NTP pyrophosphohydrolase MazG-like" evidence="1">
    <location>
        <begin position="157"/>
        <end position="214"/>
    </location>
</feature>
<dbReference type="NCBIfam" id="NF007113">
    <property type="entry name" value="PRK09562.1"/>
    <property type="match status" value="1"/>
</dbReference>
<name>A0A381S7L7_9ZZZZ</name>
<gene>
    <name evidence="2" type="ORF">METZ01_LOCUS51071</name>
</gene>
<dbReference type="Gene3D" id="1.10.287.1080">
    <property type="entry name" value="MazG-like"/>
    <property type="match status" value="2"/>
</dbReference>
<dbReference type="GO" id="GO:0047429">
    <property type="term" value="F:nucleoside triphosphate diphosphatase activity"/>
    <property type="evidence" value="ECO:0007669"/>
    <property type="project" value="InterPro"/>
</dbReference>
<dbReference type="SUPFAM" id="SSF101386">
    <property type="entry name" value="all-alpha NTP pyrophosphatases"/>
    <property type="match status" value="2"/>
</dbReference>
<dbReference type="GO" id="GO:0046061">
    <property type="term" value="P:dATP catabolic process"/>
    <property type="evidence" value="ECO:0007669"/>
    <property type="project" value="TreeGrafter"/>
</dbReference>
<evidence type="ECO:0000259" key="1">
    <source>
        <dbReference type="Pfam" id="PF03819"/>
    </source>
</evidence>
<dbReference type="GO" id="GO:0046076">
    <property type="term" value="P:dTTP catabolic process"/>
    <property type="evidence" value="ECO:0007669"/>
    <property type="project" value="TreeGrafter"/>
</dbReference>
<dbReference type="InterPro" id="IPR048011">
    <property type="entry name" value="NTP-PPase_MazG-like_C"/>
</dbReference>
<sequence length="247" mass="28812">VGIVRRLRSDDGCPWDREQTHDSLLPHFLEEAYEVMEAVDNENWKALSEELGDVLLHVLFQSDIAEQESEFKLQDVIDQINDKLVRRHPHVFGNKKAEDAFHAKQNWEAAKQAEKKRDSRLDGVPVTLPALIRAQRLQQKAAYVGFDWEETDQVWNKVHEEMEELKNAESAGIKKHMEEEVGDLFFALVNLCRFLDISAEDALRKGNQKFTRRFQAVEKELKRRGKNLEETNLTEMDEIWNSQKKSV</sequence>
<dbReference type="CDD" id="cd11528">
    <property type="entry name" value="NTP-PPase_MazG_Nterm"/>
    <property type="match status" value="1"/>
</dbReference>
<organism evidence="2">
    <name type="scientific">marine metagenome</name>
    <dbReference type="NCBI Taxonomy" id="408172"/>
    <lineage>
        <taxon>unclassified sequences</taxon>
        <taxon>metagenomes</taxon>
        <taxon>ecological metagenomes</taxon>
    </lineage>
</organism>
<dbReference type="EMBL" id="UINC01002583">
    <property type="protein sequence ID" value="SUZ98217.1"/>
    <property type="molecule type" value="Genomic_DNA"/>
</dbReference>
<evidence type="ECO:0000313" key="2">
    <source>
        <dbReference type="EMBL" id="SUZ98217.1"/>
    </source>
</evidence>
<dbReference type="FunFam" id="1.10.287.1080:FF:000001">
    <property type="entry name" value="Nucleoside triphosphate pyrophosphohydrolase"/>
    <property type="match status" value="1"/>
</dbReference>
<dbReference type="GO" id="GO:0046052">
    <property type="term" value="P:UTP catabolic process"/>
    <property type="evidence" value="ECO:0007669"/>
    <property type="project" value="TreeGrafter"/>
</dbReference>
<feature type="non-terminal residue" evidence="2">
    <location>
        <position position="1"/>
    </location>
</feature>
<proteinExistence type="predicted"/>
<dbReference type="PANTHER" id="PTHR30522:SF0">
    <property type="entry name" value="NUCLEOSIDE TRIPHOSPHATE PYROPHOSPHOHYDROLASE"/>
    <property type="match status" value="1"/>
</dbReference>
<dbReference type="Pfam" id="PF03819">
    <property type="entry name" value="MazG"/>
    <property type="match status" value="2"/>
</dbReference>
<reference evidence="2" key="1">
    <citation type="submission" date="2018-05" db="EMBL/GenBank/DDBJ databases">
        <authorList>
            <person name="Lanie J.A."/>
            <person name="Ng W.-L."/>
            <person name="Kazmierczak K.M."/>
            <person name="Andrzejewski T.M."/>
            <person name="Davidsen T.M."/>
            <person name="Wayne K.J."/>
            <person name="Tettelin H."/>
            <person name="Glass J.I."/>
            <person name="Rusch D."/>
            <person name="Podicherti R."/>
            <person name="Tsui H.-C.T."/>
            <person name="Winkler M.E."/>
        </authorList>
    </citation>
    <scope>NUCLEOTIDE SEQUENCE</scope>
</reference>
<dbReference type="InterPro" id="IPR011551">
    <property type="entry name" value="NTP_PyrPHydrolase_MazG"/>
</dbReference>
<dbReference type="CDD" id="cd11529">
    <property type="entry name" value="NTP-PPase_MazG_Cterm"/>
    <property type="match status" value="1"/>
</dbReference>
<dbReference type="GO" id="GO:0006203">
    <property type="term" value="P:dGTP catabolic process"/>
    <property type="evidence" value="ECO:0007669"/>
    <property type="project" value="TreeGrafter"/>
</dbReference>